<dbReference type="InterPro" id="IPR010413">
    <property type="entry name" value="HutX-like"/>
</dbReference>
<dbReference type="Proteomes" id="UP000366065">
    <property type="component" value="Unassembled WGS sequence"/>
</dbReference>
<accession>A0ABY6W1R8</accession>
<feature type="signal peptide" evidence="5">
    <location>
        <begin position="1"/>
        <end position="32"/>
    </location>
</feature>
<dbReference type="EMBL" id="CABPRV010000006">
    <property type="protein sequence ID" value="VVE15908.1"/>
    <property type="molecule type" value="Genomic_DNA"/>
</dbReference>
<dbReference type="SUPFAM" id="SSF56235">
    <property type="entry name" value="N-terminal nucleophile aminohydrolases (Ntn hydrolases)"/>
    <property type="match status" value="1"/>
</dbReference>
<dbReference type="InterPro" id="IPR029055">
    <property type="entry name" value="Ntn_hydrolases_N"/>
</dbReference>
<keyword evidence="2 5" id="KW-0732">Signal</keyword>
<dbReference type="InterPro" id="IPR023343">
    <property type="entry name" value="Penicillin_amidase_dom1"/>
</dbReference>
<dbReference type="RefSeq" id="WP_150721802.1">
    <property type="nucleotide sequence ID" value="NZ_CABPRV010000006.1"/>
</dbReference>
<dbReference type="Pfam" id="PF06228">
    <property type="entry name" value="ChuX_HutX"/>
    <property type="match status" value="1"/>
</dbReference>
<protein>
    <submittedName>
        <fullName evidence="6">Acyl-homoserine lactone acylase PvdQ</fullName>
        <ecNumber evidence="6">3.5.1.97</ecNumber>
    </submittedName>
</protein>
<dbReference type="Gene3D" id="1.10.1400.10">
    <property type="match status" value="1"/>
</dbReference>
<dbReference type="SUPFAM" id="SSF144064">
    <property type="entry name" value="Heme iron utilization protein-like"/>
    <property type="match status" value="1"/>
</dbReference>
<dbReference type="Gene3D" id="2.30.120.10">
    <property type="match status" value="1"/>
</dbReference>
<dbReference type="Gene3D" id="1.10.439.10">
    <property type="entry name" value="Penicillin Amidohydrolase, domain 1"/>
    <property type="match status" value="1"/>
</dbReference>
<evidence type="ECO:0000256" key="4">
    <source>
        <dbReference type="ARBA" id="ARBA00023145"/>
    </source>
</evidence>
<keyword evidence="3 6" id="KW-0378">Hydrolase</keyword>
<evidence type="ECO:0000256" key="5">
    <source>
        <dbReference type="SAM" id="SignalP"/>
    </source>
</evidence>
<dbReference type="GO" id="GO:0016787">
    <property type="term" value="F:hydrolase activity"/>
    <property type="evidence" value="ECO:0007669"/>
    <property type="project" value="UniProtKB-KW"/>
</dbReference>
<dbReference type="PANTHER" id="PTHR34218:SF3">
    <property type="entry name" value="ACYL-HOMOSERINE LACTONE ACYLASE PVDQ"/>
    <property type="match status" value="1"/>
</dbReference>
<proteinExistence type="inferred from homology"/>
<keyword evidence="4" id="KW-0865">Zymogen</keyword>
<dbReference type="InterPro" id="IPR053733">
    <property type="entry name" value="Heme_Transport_Util_sf"/>
</dbReference>
<evidence type="ECO:0000256" key="1">
    <source>
        <dbReference type="ARBA" id="ARBA00006586"/>
    </source>
</evidence>
<dbReference type="InterPro" id="IPR002692">
    <property type="entry name" value="S45"/>
</dbReference>
<feature type="chain" id="PRO_5045818846" evidence="5">
    <location>
        <begin position="33"/>
        <end position="1203"/>
    </location>
</feature>
<dbReference type="EC" id="3.5.1.97" evidence="6"/>
<organism evidence="6 7">
    <name type="scientific">Pandoraea capi</name>
    <dbReference type="NCBI Taxonomy" id="2508286"/>
    <lineage>
        <taxon>Bacteria</taxon>
        <taxon>Pseudomonadati</taxon>
        <taxon>Pseudomonadota</taxon>
        <taxon>Betaproteobacteria</taxon>
        <taxon>Burkholderiales</taxon>
        <taxon>Burkholderiaceae</taxon>
        <taxon>Pandoraea</taxon>
    </lineage>
</organism>
<reference evidence="6 7" key="1">
    <citation type="submission" date="2019-08" db="EMBL/GenBank/DDBJ databases">
        <authorList>
            <person name="Peeters C."/>
        </authorList>
    </citation>
    <scope>NUCLEOTIDE SEQUENCE [LARGE SCALE GENOMIC DNA]</scope>
    <source>
        <strain evidence="6 7">LMG 20602</strain>
    </source>
</reference>
<dbReference type="PANTHER" id="PTHR34218">
    <property type="entry name" value="PEPTIDASE S45 PENICILLIN AMIDASE"/>
    <property type="match status" value="1"/>
</dbReference>
<name>A0ABY6W1R8_9BURK</name>
<gene>
    <name evidence="6" type="primary">pvdQ</name>
    <name evidence="6" type="ORF">PCA20602_02883</name>
</gene>
<sequence>MTLRISRTVNPRKFLTLSVSGALCLAILGACATDTSHSPGSASEGSAQSYRARIERTADGVPHVVANDWGSLGWGAAYVQAQDDLCTMAQAFVTYRGERSRYFGAQGQQPTASTLGELDNLDSDFFFRFVADDARLQAYRDAQTPQFRALVDGFAAGYNRYLNDWQRGGASGVGPAHAACRNTPWVTTISPEDVYRRLFAANLAGGMARFAGRVVSAKPPGNAPASPQAQDGAASTDKLALRPGAFDVGGGRGIGSNALAFGAQGSARGTSGQGGASVLLGNPHWFLEGPDRFYQMRLTLPGQLDVSGVSFLGVPVVMIGFNHNVAWTHTVSAARRFGLFQLSLAPDSDTTYRVDGKPVAMTPVVVTVPVRESDGTVRPHTRTLYRTALGPVVNLASLSPALQWRATAPGNPGLAFVIRDINAENYRVFANFLAWGRASSLDEFVGIARREAATPWVNTVAIGRDDPRVWFGDVGAMPNVPDSLAARCTPPLGKALASQVPGVPFLDGSRSTCDWQTSPGAAQAGALPADAMPQMFRNDYVANMNNTHWIVNPAQPLTGFAAVTGQERTEMGLRPRLGFRIAEQRMRGSDGLGAPGASVDTVARAALDARAMSALLFKSQALASACRADGRRQIVTVEPSGDPQGDQPGKTAAPRDVDIAPACAVLKKWDDKGGPFAQGAVLWNAWWAQIKAVPEDKRFAVPFDPQRPLDTPATLKLDGKTLANGLGVAVLRLREGGFTPDVETGSAMYATRNGVRIPWFGGCDDEGYFTSGCNSDARIEDGALKIDAHAFSNSYMQIVTFGANGGPVDARTLMAGSQADDPASPHFADGTLRYSKQAWVARPLDAVTSATSAKPDSGGAWLDSAQATPFVLSDVGASATLPARWQALASQGVPAREASELLGTSEAALVATEQGSLIVPLRMGREDFPAMLANLHRLGGLEVMVRTEQGIGEKIVRSSKPLFDANGHATSALGMTLDVSRWQSAYAVTRYYGPKREPYRQLQFFDAQGRNIAKMTVLDSKPAAHVMDYDAFVASYRAGPQDIASIKGATPKPVAAQVPVTQGRCALASDDGRRARMALADALDAARTNGWPVRLGVNNGAASLAQDGRIEKIENIGGGWLSVQIRHFTLHVRASGIAAQCADISAQDEANRKSEDITWFDSFGAPVVSLALAPQATAQQRERWLAMWQKGDAPALAVSRRSP</sequence>
<dbReference type="InterPro" id="IPR043146">
    <property type="entry name" value="Penicillin_amidase_N_B-knob"/>
</dbReference>
<evidence type="ECO:0000313" key="7">
    <source>
        <dbReference type="Proteomes" id="UP000366065"/>
    </source>
</evidence>
<comment type="similarity">
    <text evidence="1">Belongs to the peptidase S45 family.</text>
</comment>
<keyword evidence="7" id="KW-1185">Reference proteome</keyword>
<dbReference type="Gene3D" id="3.40.1570.10">
    <property type="entry name" value="HemS/ChuS/ChuX like domains"/>
    <property type="match status" value="2"/>
</dbReference>
<dbReference type="Pfam" id="PF01804">
    <property type="entry name" value="Penicil_amidase"/>
    <property type="match status" value="1"/>
</dbReference>
<dbReference type="Gene3D" id="3.60.20.10">
    <property type="entry name" value="Glutamine Phosphoribosylpyrophosphate, subunit 1, domain 1"/>
    <property type="match status" value="1"/>
</dbReference>
<dbReference type="InterPro" id="IPR043147">
    <property type="entry name" value="Penicillin_amidase_A-knob"/>
</dbReference>
<evidence type="ECO:0000313" key="6">
    <source>
        <dbReference type="EMBL" id="VVE15908.1"/>
    </source>
</evidence>
<comment type="caution">
    <text evidence="6">The sequence shown here is derived from an EMBL/GenBank/DDBJ whole genome shotgun (WGS) entry which is preliminary data.</text>
</comment>
<evidence type="ECO:0000256" key="3">
    <source>
        <dbReference type="ARBA" id="ARBA00022801"/>
    </source>
</evidence>
<dbReference type="PROSITE" id="PS51257">
    <property type="entry name" value="PROKAR_LIPOPROTEIN"/>
    <property type="match status" value="1"/>
</dbReference>
<evidence type="ECO:0000256" key="2">
    <source>
        <dbReference type="ARBA" id="ARBA00022729"/>
    </source>
</evidence>